<feature type="signal peptide" evidence="1">
    <location>
        <begin position="1"/>
        <end position="23"/>
    </location>
</feature>
<sequence length="364" mass="36687">MLVRPVSLSALAVAALFSSAAQAAPLSATQVLQQFNVVVTGDIHSSSHVDGRTFAGGNVVGGDYVQHVNDTPASAYAGLTVGGDLRGANVNGLGVVVGGDIYFRGVNSGAAYVGGKATGVSFGGDAWVGGVADGVNFNGAGHAASLVNTNNNRPLAAPTAAMNSTLAASTSTNFGSVLGGLSSSLSTLHSTGSTVDFSNNNQQVTFNAVAQNGVAVFDLRALDSSIFSATTSDIVFNMNGATTVILNTDDKNLSLMANFNQAQSLGGQLIWNFAGAESVTVGRTFGGQVLATGATFSNVGGANVEGGVFAANLHQDGEIHLQSFSGTLPVTAVPEPEGYAMMGLGLGLLGLVARRRKPAPFRQS</sequence>
<evidence type="ECO:0000259" key="2">
    <source>
        <dbReference type="Pfam" id="PF07589"/>
    </source>
</evidence>
<name>A0A1I4MB46_9BURK</name>
<dbReference type="Pfam" id="PF20597">
    <property type="entry name" value="pAdhesive_15"/>
    <property type="match status" value="1"/>
</dbReference>
<dbReference type="Pfam" id="PF07589">
    <property type="entry name" value="PEP-CTERM"/>
    <property type="match status" value="1"/>
</dbReference>
<evidence type="ECO:0000313" key="5">
    <source>
        <dbReference type="Proteomes" id="UP000199470"/>
    </source>
</evidence>
<feature type="domain" description="Ice-binding protein C-terminal" evidence="2">
    <location>
        <begin position="332"/>
        <end position="356"/>
    </location>
</feature>
<dbReference type="NCBIfam" id="TIGR02595">
    <property type="entry name" value="PEP_CTERM"/>
    <property type="match status" value="1"/>
</dbReference>
<organism evidence="4 5">
    <name type="scientific">Rugamonas rubra</name>
    <dbReference type="NCBI Taxonomy" id="758825"/>
    <lineage>
        <taxon>Bacteria</taxon>
        <taxon>Pseudomonadati</taxon>
        <taxon>Pseudomonadota</taxon>
        <taxon>Betaproteobacteria</taxon>
        <taxon>Burkholderiales</taxon>
        <taxon>Oxalobacteraceae</taxon>
        <taxon>Telluria group</taxon>
        <taxon>Rugamonas</taxon>
    </lineage>
</organism>
<feature type="chain" id="PRO_5011481849" evidence="1">
    <location>
        <begin position="24"/>
        <end position="364"/>
    </location>
</feature>
<dbReference type="InterPro" id="IPR026588">
    <property type="entry name" value="Choice_anch_A"/>
</dbReference>
<dbReference type="EMBL" id="FOTW01000010">
    <property type="protein sequence ID" value="SFM00414.1"/>
    <property type="molecule type" value="Genomic_DNA"/>
</dbReference>
<evidence type="ECO:0000259" key="3">
    <source>
        <dbReference type="Pfam" id="PF20597"/>
    </source>
</evidence>
<gene>
    <name evidence="4" type="ORF">SAMN02982985_02375</name>
</gene>
<dbReference type="AlphaFoldDB" id="A0A1I4MB46"/>
<keyword evidence="5" id="KW-1185">Reference proteome</keyword>
<evidence type="ECO:0000256" key="1">
    <source>
        <dbReference type="SAM" id="SignalP"/>
    </source>
</evidence>
<accession>A0A1I4MB46</accession>
<proteinExistence type="predicted"/>
<feature type="domain" description="Choice-of-anchor A" evidence="3">
    <location>
        <begin position="29"/>
        <end position="321"/>
    </location>
</feature>
<evidence type="ECO:0000313" key="4">
    <source>
        <dbReference type="EMBL" id="SFM00414.1"/>
    </source>
</evidence>
<dbReference type="STRING" id="758825.SAMN02982985_02375"/>
<dbReference type="InterPro" id="IPR013424">
    <property type="entry name" value="Ice-binding_C"/>
</dbReference>
<dbReference type="Proteomes" id="UP000199470">
    <property type="component" value="Unassembled WGS sequence"/>
</dbReference>
<keyword evidence="1" id="KW-0732">Signal</keyword>
<reference evidence="4 5" key="1">
    <citation type="submission" date="2016-10" db="EMBL/GenBank/DDBJ databases">
        <authorList>
            <person name="de Groot N.N."/>
        </authorList>
    </citation>
    <scope>NUCLEOTIDE SEQUENCE [LARGE SCALE GENOMIC DNA]</scope>
    <source>
        <strain evidence="4 5">ATCC 43154</strain>
    </source>
</reference>
<dbReference type="RefSeq" id="WP_093387710.1">
    <property type="nucleotide sequence ID" value="NZ_FOTW01000010.1"/>
</dbReference>
<dbReference type="OrthoDB" id="8718058at2"/>
<protein>
    <submittedName>
        <fullName evidence="4">PEP-CTERM protein-sorting domain-containing protein</fullName>
    </submittedName>
</protein>